<accession>A0A1I5KAK3</accession>
<protein>
    <submittedName>
        <fullName evidence="3">Lysophospholipase, alpha-beta hydrolase superfamily</fullName>
    </submittedName>
</protein>
<reference evidence="3 4" key="1">
    <citation type="submission" date="2016-10" db="EMBL/GenBank/DDBJ databases">
        <authorList>
            <person name="de Groot N.N."/>
        </authorList>
    </citation>
    <scope>NUCLEOTIDE SEQUENCE [LARGE SCALE GENOMIC DNA]</scope>
    <source>
        <strain evidence="3 4">DSM 15893</strain>
    </source>
</reference>
<dbReference type="Pfam" id="PF12697">
    <property type="entry name" value="Abhydrolase_6"/>
    <property type="match status" value="1"/>
</dbReference>
<dbReference type="Gene3D" id="3.40.50.1820">
    <property type="entry name" value="alpha/beta hydrolase"/>
    <property type="match status" value="1"/>
</dbReference>
<dbReference type="SUPFAM" id="SSF53474">
    <property type="entry name" value="alpha/beta-Hydrolases"/>
    <property type="match status" value="1"/>
</dbReference>
<dbReference type="Proteomes" id="UP000182692">
    <property type="component" value="Unassembled WGS sequence"/>
</dbReference>
<name>A0A1I5KAK3_9GAMM</name>
<keyword evidence="3" id="KW-0378">Hydrolase</keyword>
<dbReference type="PANTHER" id="PTHR43798:SF33">
    <property type="entry name" value="HYDROLASE, PUTATIVE (AFU_ORTHOLOGUE AFUA_2G14860)-RELATED"/>
    <property type="match status" value="1"/>
</dbReference>
<dbReference type="PANTHER" id="PTHR43798">
    <property type="entry name" value="MONOACYLGLYCEROL LIPASE"/>
    <property type="match status" value="1"/>
</dbReference>
<dbReference type="GO" id="GO:0016020">
    <property type="term" value="C:membrane"/>
    <property type="evidence" value="ECO:0007669"/>
    <property type="project" value="TreeGrafter"/>
</dbReference>
<gene>
    <name evidence="3" type="ORF">SAMN03084138_00549</name>
</gene>
<dbReference type="GO" id="GO:0016787">
    <property type="term" value="F:hydrolase activity"/>
    <property type="evidence" value="ECO:0007669"/>
    <property type="project" value="UniProtKB-KW"/>
</dbReference>
<evidence type="ECO:0000313" key="4">
    <source>
        <dbReference type="Proteomes" id="UP000182692"/>
    </source>
</evidence>
<dbReference type="InterPro" id="IPR029058">
    <property type="entry name" value="AB_hydrolase_fold"/>
</dbReference>
<evidence type="ECO:0000256" key="1">
    <source>
        <dbReference type="SAM" id="SignalP"/>
    </source>
</evidence>
<feature type="signal peptide" evidence="1">
    <location>
        <begin position="1"/>
        <end position="26"/>
    </location>
</feature>
<dbReference type="STRING" id="1121869.SAMN03084138_00549"/>
<feature type="chain" id="PRO_5010286042" evidence="1">
    <location>
        <begin position="27"/>
        <end position="275"/>
    </location>
</feature>
<sequence>MRKRLKVSLGLLFVGLVGLSTVSLTATNATVSALQALKTDEVSFLEAGNVDAPQRIIFIHGSPGSKEGYEDYLNDAALQSYHLIAVDRPGFGASPKPVQTSLKAQAESLMPILVRSDKPTFLVGHSLGGPIALQAALLYPDEIDGALLVAPALDPALESPKWYNYLADTILAHWILPNDMLLSNIEMMELESELEKLAEQDWGALSIPVVLVHGEEDNIADPGNSLFGQRKLPSSTLKMIEDEGHFVLWQNVPLLVDEIKALLAVPLLHEGSNEA</sequence>
<dbReference type="InterPro" id="IPR050266">
    <property type="entry name" value="AB_hydrolase_sf"/>
</dbReference>
<evidence type="ECO:0000313" key="3">
    <source>
        <dbReference type="EMBL" id="SFO82092.1"/>
    </source>
</evidence>
<dbReference type="PRINTS" id="PR00111">
    <property type="entry name" value="ABHYDROLASE"/>
</dbReference>
<feature type="domain" description="AB hydrolase-1" evidence="2">
    <location>
        <begin position="56"/>
        <end position="250"/>
    </location>
</feature>
<proteinExistence type="predicted"/>
<dbReference type="AlphaFoldDB" id="A0A1I5KAK3"/>
<organism evidence="3 4">
    <name type="scientific">Enterovibrio norvegicus DSM 15893</name>
    <dbReference type="NCBI Taxonomy" id="1121869"/>
    <lineage>
        <taxon>Bacteria</taxon>
        <taxon>Pseudomonadati</taxon>
        <taxon>Pseudomonadota</taxon>
        <taxon>Gammaproteobacteria</taxon>
        <taxon>Vibrionales</taxon>
        <taxon>Vibrionaceae</taxon>
        <taxon>Enterovibrio</taxon>
    </lineage>
</organism>
<evidence type="ECO:0000259" key="2">
    <source>
        <dbReference type="Pfam" id="PF12697"/>
    </source>
</evidence>
<dbReference type="EMBL" id="FOWR01000003">
    <property type="protein sequence ID" value="SFO82092.1"/>
    <property type="molecule type" value="Genomic_DNA"/>
</dbReference>
<dbReference type="InterPro" id="IPR000073">
    <property type="entry name" value="AB_hydrolase_1"/>
</dbReference>
<keyword evidence="1" id="KW-0732">Signal</keyword>